<dbReference type="AlphaFoldDB" id="A0A8T9C1T8"/>
<sequence>MNSSRSRHNTGLSTSSSGSLYSGESQDSRSTAPTSIHRSPRPIYSKHYETSPATTFCARSSTETYASTVASQEELCEEPDTYDPDYDVPEYREVVETDLRPTNPQDFADYFPSTKRLYIRHDDTTYDGNMNLRVDTEASSSDRRKGNVQLFHMRMHDLKKREFSLRRYERSSGREVCHSSRKYTKPAAEQRPAFTRSVSNAFASIRKPEFKRANSGLSTHSLKGRNSVKRQDSGYASNEEEEEDEIRDFIAEKTAPGGLSIPTNTTKLEFSNYAQVDVKRRGKKSSSKRYEFEYWGFTYIWKRVVEKDGAGKAVSYHLYKGEGGPSVAHIVPELRSPSQIRTENAAGGWVPPCSMWISDSSVLEALTDVADVIVATGLIALVDDCIKHRFHSKKHSHHVSLPLTSMKYDMEFVGPKAMVEHMFKRRPSSGSSRGSPLKFTSPVAAH</sequence>
<gene>
    <name evidence="2" type="ORF">LSUE1_G006417</name>
</gene>
<evidence type="ECO:0000256" key="1">
    <source>
        <dbReference type="SAM" id="MobiDB-lite"/>
    </source>
</evidence>
<feature type="region of interest" description="Disordered" evidence="1">
    <location>
        <begin position="425"/>
        <end position="446"/>
    </location>
</feature>
<dbReference type="Proteomes" id="UP000469558">
    <property type="component" value="Unassembled WGS sequence"/>
</dbReference>
<feature type="compositionally biased region" description="Low complexity" evidence="1">
    <location>
        <begin position="10"/>
        <end position="25"/>
    </location>
</feature>
<protein>
    <submittedName>
        <fullName evidence="2">Uncharacterized protein</fullName>
    </submittedName>
</protein>
<dbReference type="OrthoDB" id="5317787at2759"/>
<accession>A0A8T9C1T8</accession>
<reference evidence="2 3" key="1">
    <citation type="submission" date="2018-05" db="EMBL/GenBank/DDBJ databases">
        <title>Genome sequencing and assembly of the regulated plant pathogen Lachnellula willkommii and related sister species for the development of diagnostic species identification markers.</title>
        <authorList>
            <person name="Giroux E."/>
            <person name="Bilodeau G."/>
        </authorList>
    </citation>
    <scope>NUCLEOTIDE SEQUENCE [LARGE SCALE GENOMIC DNA]</scope>
    <source>
        <strain evidence="2 3">CBS 268.59</strain>
    </source>
</reference>
<dbReference type="EMBL" id="QGMK01001085">
    <property type="protein sequence ID" value="TVY73415.1"/>
    <property type="molecule type" value="Genomic_DNA"/>
</dbReference>
<feature type="region of interest" description="Disordered" evidence="1">
    <location>
        <begin position="213"/>
        <end position="244"/>
    </location>
</feature>
<name>A0A8T9C1T8_9HELO</name>
<proteinExistence type="predicted"/>
<comment type="caution">
    <text evidence="2">The sequence shown here is derived from an EMBL/GenBank/DDBJ whole genome shotgun (WGS) entry which is preliminary data.</text>
</comment>
<feature type="compositionally biased region" description="Polar residues" evidence="1">
    <location>
        <begin position="28"/>
        <end position="37"/>
    </location>
</feature>
<organism evidence="2 3">
    <name type="scientific">Lachnellula suecica</name>
    <dbReference type="NCBI Taxonomy" id="602035"/>
    <lineage>
        <taxon>Eukaryota</taxon>
        <taxon>Fungi</taxon>
        <taxon>Dikarya</taxon>
        <taxon>Ascomycota</taxon>
        <taxon>Pezizomycotina</taxon>
        <taxon>Leotiomycetes</taxon>
        <taxon>Helotiales</taxon>
        <taxon>Lachnaceae</taxon>
        <taxon>Lachnellula</taxon>
    </lineage>
</organism>
<evidence type="ECO:0000313" key="2">
    <source>
        <dbReference type="EMBL" id="TVY73415.1"/>
    </source>
</evidence>
<evidence type="ECO:0000313" key="3">
    <source>
        <dbReference type="Proteomes" id="UP000469558"/>
    </source>
</evidence>
<feature type="region of interest" description="Disordered" evidence="1">
    <location>
        <begin position="1"/>
        <end position="52"/>
    </location>
</feature>
<keyword evidence="3" id="KW-1185">Reference proteome</keyword>